<dbReference type="SUPFAM" id="SSF52833">
    <property type="entry name" value="Thioredoxin-like"/>
    <property type="match status" value="1"/>
</dbReference>
<name>A0A1P8WEY7_9PLAN</name>
<dbReference type="PANTHER" id="PTHR45588:SF1">
    <property type="entry name" value="WW DOMAIN-CONTAINING PROTEIN"/>
    <property type="match status" value="1"/>
</dbReference>
<dbReference type="Gene3D" id="3.40.30.10">
    <property type="entry name" value="Glutaredoxin"/>
    <property type="match status" value="1"/>
</dbReference>
<protein>
    <submittedName>
        <fullName evidence="3">Peroxiredoxin</fullName>
        <ecNumber evidence="3">1.11.1.15</ecNumber>
    </submittedName>
</protein>
<dbReference type="Proteomes" id="UP000187735">
    <property type="component" value="Chromosome"/>
</dbReference>
<dbReference type="KEGG" id="fmr:Fuma_02235"/>
<dbReference type="GO" id="GO:0004601">
    <property type="term" value="F:peroxidase activity"/>
    <property type="evidence" value="ECO:0007669"/>
    <property type="project" value="UniProtKB-KW"/>
</dbReference>
<dbReference type="InterPro" id="IPR011990">
    <property type="entry name" value="TPR-like_helical_dom_sf"/>
</dbReference>
<feature type="region of interest" description="Disordered" evidence="1">
    <location>
        <begin position="28"/>
        <end position="55"/>
    </location>
</feature>
<dbReference type="PROSITE" id="PS51352">
    <property type="entry name" value="THIOREDOXIN_2"/>
    <property type="match status" value="1"/>
</dbReference>
<dbReference type="STRING" id="1891926.Fuma_02235"/>
<evidence type="ECO:0000256" key="1">
    <source>
        <dbReference type="SAM" id="MobiDB-lite"/>
    </source>
</evidence>
<evidence type="ECO:0000259" key="2">
    <source>
        <dbReference type="PROSITE" id="PS51352"/>
    </source>
</evidence>
<organism evidence="3 4">
    <name type="scientific">Fuerstiella marisgermanici</name>
    <dbReference type="NCBI Taxonomy" id="1891926"/>
    <lineage>
        <taxon>Bacteria</taxon>
        <taxon>Pseudomonadati</taxon>
        <taxon>Planctomycetota</taxon>
        <taxon>Planctomycetia</taxon>
        <taxon>Planctomycetales</taxon>
        <taxon>Planctomycetaceae</taxon>
        <taxon>Fuerstiella</taxon>
    </lineage>
</organism>
<feature type="domain" description="Thioredoxin" evidence="2">
    <location>
        <begin position="621"/>
        <end position="770"/>
    </location>
</feature>
<gene>
    <name evidence="3" type="primary">bcp_5</name>
    <name evidence="3" type="ORF">Fuma_02235</name>
</gene>
<keyword evidence="3" id="KW-0575">Peroxidase</keyword>
<dbReference type="InterPro" id="IPR036249">
    <property type="entry name" value="Thioredoxin-like_sf"/>
</dbReference>
<dbReference type="PANTHER" id="PTHR45588">
    <property type="entry name" value="TPR DOMAIN-CONTAINING PROTEIN"/>
    <property type="match status" value="1"/>
</dbReference>
<sequence length="788" mass="88941">MKHLLQLAAVAIPLCSYFASLPVSQGDEAKPTAKDATPPKESTDDVLLEGHSGHGEVFNEGPRQAAYLMDGVGNVHFDVTTKSDEARAFVRQGVGQLHGFWYFESERCFRQAAMIDPDCATAYWGMAMSNRKSTDRAKGFIEKATERKDKVSKREQMLIKAFETYINAKAGSKEEKEKRAKKYVTDLEAILFDFPDDIEVKAFLCEFLWSAKREGIDMVSYFAVDALIQQVLDVEPLHPVHHYRIHLWDSHKAEMALESAARCGLAAPAIAHMWHMPGHIYSRLKRYHDAVYQQEASARVDHAHMMKDLVIPDQIHNFAHNNEWCIRNLVHVGRVNDAIDLAKNMISMPRHPKYNHIGKSGSYKYGRQRLQDVLRTYQLHEQLIALADTPYLEKCDNEGEDLKRDRYLASALVAVGDVEKANAIRSELDKAATDEKAKQKKAGDEAEAKAKEEKKNEKEIKKARSDAEGKFKNRLKDIDKAIAEIDGRLAAREGDVKRALELFKKADGVPVEEQVALMLQDGQKDEAVKKINAHVRSNRGEVRPLAAQVATLWAADKKDDARKAFEELRKLSSAVDLQVPAFANLTPIATELGFDANWRMEATVASDTGARPALSSLGPFRWQPVQAANWTLHDVDNNPRSLSDFDGKPVVVIFYLGAGCLHCAEQLQAFAPKTEEFRKAGYEVVAISSDKQTVMKRAYEDLENGFPFPLVSDSDLSIFKAYRCYDDFEKQPLHGTFVIDTQGRIRWQDISYEPFMDPDFVLKEANRLLGQDNWEATTKTERLTVLPK</sequence>
<accession>A0A1P8WEY7</accession>
<dbReference type="SUPFAM" id="SSF48452">
    <property type="entry name" value="TPR-like"/>
    <property type="match status" value="1"/>
</dbReference>
<dbReference type="EMBL" id="CP017641">
    <property type="protein sequence ID" value="APZ92624.1"/>
    <property type="molecule type" value="Genomic_DNA"/>
</dbReference>
<dbReference type="InterPro" id="IPR000866">
    <property type="entry name" value="AhpC/TSA"/>
</dbReference>
<dbReference type="RefSeq" id="WP_077024224.1">
    <property type="nucleotide sequence ID" value="NZ_CP017641.1"/>
</dbReference>
<proteinExistence type="predicted"/>
<feature type="region of interest" description="Disordered" evidence="1">
    <location>
        <begin position="431"/>
        <end position="465"/>
    </location>
</feature>
<keyword evidence="4" id="KW-1185">Reference proteome</keyword>
<dbReference type="InterPro" id="IPR013766">
    <property type="entry name" value="Thioredoxin_domain"/>
</dbReference>
<dbReference type="CDD" id="cd02971">
    <property type="entry name" value="PRX_family"/>
    <property type="match status" value="1"/>
</dbReference>
<dbReference type="GO" id="GO:0006950">
    <property type="term" value="P:response to stress"/>
    <property type="evidence" value="ECO:0007669"/>
    <property type="project" value="UniProtKB-ARBA"/>
</dbReference>
<dbReference type="Pfam" id="PF00578">
    <property type="entry name" value="AhpC-TSA"/>
    <property type="match status" value="1"/>
</dbReference>
<evidence type="ECO:0000313" key="3">
    <source>
        <dbReference type="EMBL" id="APZ92624.1"/>
    </source>
</evidence>
<dbReference type="EC" id="1.11.1.15" evidence="3"/>
<dbReference type="OrthoDB" id="9778494at2"/>
<dbReference type="Gene3D" id="1.25.40.10">
    <property type="entry name" value="Tetratricopeptide repeat domain"/>
    <property type="match status" value="1"/>
</dbReference>
<feature type="compositionally biased region" description="Basic and acidic residues" evidence="1">
    <location>
        <begin position="28"/>
        <end position="43"/>
    </location>
</feature>
<keyword evidence="3" id="KW-0560">Oxidoreductase</keyword>
<evidence type="ECO:0000313" key="4">
    <source>
        <dbReference type="Proteomes" id="UP000187735"/>
    </source>
</evidence>
<dbReference type="AlphaFoldDB" id="A0A1P8WEY7"/>
<reference evidence="3 4" key="1">
    <citation type="journal article" date="2016" name="Front. Microbiol.">
        <title>Fuerstia marisgermanicae gen. nov., sp. nov., an Unusual Member of the Phylum Planctomycetes from the German Wadden Sea.</title>
        <authorList>
            <person name="Kohn T."/>
            <person name="Heuer A."/>
            <person name="Jogler M."/>
            <person name="Vollmers J."/>
            <person name="Boedeker C."/>
            <person name="Bunk B."/>
            <person name="Rast P."/>
            <person name="Borchert D."/>
            <person name="Glockner I."/>
            <person name="Freese H.M."/>
            <person name="Klenk H.P."/>
            <person name="Overmann J."/>
            <person name="Kaster A.K."/>
            <person name="Rohde M."/>
            <person name="Wiegand S."/>
            <person name="Jogler C."/>
        </authorList>
    </citation>
    <scope>NUCLEOTIDE SEQUENCE [LARGE SCALE GENOMIC DNA]</scope>
    <source>
        <strain evidence="3 4">NH11</strain>
    </source>
</reference>